<comment type="caution">
    <text evidence="1">The sequence shown here is derived from an EMBL/GenBank/DDBJ whole genome shotgun (WGS) entry which is preliminary data.</text>
</comment>
<protein>
    <submittedName>
        <fullName evidence="1">Uncharacterized protein</fullName>
    </submittedName>
</protein>
<name>A0A9D4X923_PEA</name>
<gene>
    <name evidence="1" type="ORF">KIW84_040093</name>
</gene>
<dbReference type="AlphaFoldDB" id="A0A9D4X923"/>
<accession>A0A9D4X923</accession>
<sequence length="118" mass="13182">METSKDTFLAETGTGSLHNQLPDYRLIISDRDDNSSISRTLLTTRNCIARCSLDTQTGWEVARILTTVDTEEISLQKSGKDLVEIQPSFLVGPERMSPHGLPGFRPIFYLADWLPNGL</sequence>
<organism evidence="1 2">
    <name type="scientific">Pisum sativum</name>
    <name type="common">Garden pea</name>
    <name type="synonym">Lathyrus oleraceus</name>
    <dbReference type="NCBI Taxonomy" id="3888"/>
    <lineage>
        <taxon>Eukaryota</taxon>
        <taxon>Viridiplantae</taxon>
        <taxon>Streptophyta</taxon>
        <taxon>Embryophyta</taxon>
        <taxon>Tracheophyta</taxon>
        <taxon>Spermatophyta</taxon>
        <taxon>Magnoliopsida</taxon>
        <taxon>eudicotyledons</taxon>
        <taxon>Gunneridae</taxon>
        <taxon>Pentapetalae</taxon>
        <taxon>rosids</taxon>
        <taxon>fabids</taxon>
        <taxon>Fabales</taxon>
        <taxon>Fabaceae</taxon>
        <taxon>Papilionoideae</taxon>
        <taxon>50 kb inversion clade</taxon>
        <taxon>NPAAA clade</taxon>
        <taxon>Hologalegina</taxon>
        <taxon>IRL clade</taxon>
        <taxon>Fabeae</taxon>
        <taxon>Lathyrus</taxon>
    </lineage>
</organism>
<evidence type="ECO:0000313" key="2">
    <source>
        <dbReference type="Proteomes" id="UP001058974"/>
    </source>
</evidence>
<dbReference type="Gramene" id="Psat04G0009300-T1">
    <property type="protein sequence ID" value="KAI5414460.1"/>
    <property type="gene ID" value="KIW84_040093"/>
</dbReference>
<dbReference type="PANTHER" id="PTHR35480">
    <property type="entry name" value="MATERNAL EFFECT EMBRYO ARREST 22"/>
    <property type="match status" value="1"/>
</dbReference>
<proteinExistence type="predicted"/>
<evidence type="ECO:0000313" key="1">
    <source>
        <dbReference type="EMBL" id="KAI5414460.1"/>
    </source>
</evidence>
<dbReference type="Proteomes" id="UP001058974">
    <property type="component" value="Chromosome 4"/>
</dbReference>
<keyword evidence="2" id="KW-1185">Reference proteome</keyword>
<reference evidence="1 2" key="1">
    <citation type="journal article" date="2022" name="Nat. Genet.">
        <title>Improved pea reference genome and pan-genome highlight genomic features and evolutionary characteristics.</title>
        <authorList>
            <person name="Yang T."/>
            <person name="Liu R."/>
            <person name="Luo Y."/>
            <person name="Hu S."/>
            <person name="Wang D."/>
            <person name="Wang C."/>
            <person name="Pandey M.K."/>
            <person name="Ge S."/>
            <person name="Xu Q."/>
            <person name="Li N."/>
            <person name="Li G."/>
            <person name="Huang Y."/>
            <person name="Saxena R.K."/>
            <person name="Ji Y."/>
            <person name="Li M."/>
            <person name="Yan X."/>
            <person name="He Y."/>
            <person name="Liu Y."/>
            <person name="Wang X."/>
            <person name="Xiang C."/>
            <person name="Varshney R.K."/>
            <person name="Ding H."/>
            <person name="Gao S."/>
            <person name="Zong X."/>
        </authorList>
    </citation>
    <scope>NUCLEOTIDE SEQUENCE [LARGE SCALE GENOMIC DNA]</scope>
    <source>
        <strain evidence="1 2">cv. Zhongwan 6</strain>
    </source>
</reference>
<dbReference type="EMBL" id="JAMSHJ010000004">
    <property type="protein sequence ID" value="KAI5414460.1"/>
    <property type="molecule type" value="Genomic_DNA"/>
</dbReference>
<dbReference type="PANTHER" id="PTHR35480:SF1">
    <property type="entry name" value="MATERNAL EFFECT EMBRYO ARREST 22"/>
    <property type="match status" value="1"/>
</dbReference>